<keyword evidence="2" id="KW-0472">Membrane</keyword>
<evidence type="ECO:0000259" key="3">
    <source>
        <dbReference type="SMART" id="SM00014"/>
    </source>
</evidence>
<feature type="transmembrane region" description="Helical" evidence="2">
    <location>
        <begin position="20"/>
        <end position="40"/>
    </location>
</feature>
<dbReference type="SUPFAM" id="SSF48317">
    <property type="entry name" value="Acid phosphatase/Vanadium-dependent haloperoxidase"/>
    <property type="match status" value="1"/>
</dbReference>
<dbReference type="InterPro" id="IPR036938">
    <property type="entry name" value="PAP2/HPO_sf"/>
</dbReference>
<evidence type="ECO:0000313" key="4">
    <source>
        <dbReference type="EMBL" id="MCP3054689.1"/>
    </source>
</evidence>
<feature type="transmembrane region" description="Helical" evidence="2">
    <location>
        <begin position="139"/>
        <end position="165"/>
    </location>
</feature>
<dbReference type="InterPro" id="IPR000326">
    <property type="entry name" value="PAP2/HPO"/>
</dbReference>
<dbReference type="EMBL" id="JALHBS010000032">
    <property type="protein sequence ID" value="MCP3054689.1"/>
    <property type="molecule type" value="Genomic_DNA"/>
</dbReference>
<proteinExistence type="predicted"/>
<feature type="compositionally biased region" description="Acidic residues" evidence="1">
    <location>
        <begin position="234"/>
        <end position="244"/>
    </location>
</feature>
<accession>A0A9X2HCY1</accession>
<feature type="transmembrane region" description="Helical" evidence="2">
    <location>
        <begin position="77"/>
        <end position="99"/>
    </location>
</feature>
<feature type="domain" description="Phosphatidic acid phosphatase type 2/haloperoxidase" evidence="3">
    <location>
        <begin position="102"/>
        <end position="219"/>
    </location>
</feature>
<dbReference type="SMART" id="SM00014">
    <property type="entry name" value="acidPPc"/>
    <property type="match status" value="1"/>
</dbReference>
<gene>
    <name evidence="4" type="ORF">MJ956_05950</name>
</gene>
<feature type="transmembrane region" description="Helical" evidence="2">
    <location>
        <begin position="177"/>
        <end position="198"/>
    </location>
</feature>
<dbReference type="AlphaFoldDB" id="A0A9X2HCY1"/>
<dbReference type="PANTHER" id="PTHR14969:SF13">
    <property type="entry name" value="AT30094P"/>
    <property type="match status" value="1"/>
</dbReference>
<name>A0A9X2HCY1_9HYPH</name>
<dbReference type="RefSeq" id="WP_253963556.1">
    <property type="nucleotide sequence ID" value="NZ_JALHBS010000032.1"/>
</dbReference>
<feature type="region of interest" description="Disordered" evidence="1">
    <location>
        <begin position="232"/>
        <end position="256"/>
    </location>
</feature>
<feature type="transmembrane region" description="Helical" evidence="2">
    <location>
        <begin position="106"/>
        <end position="127"/>
    </location>
</feature>
<dbReference type="Gene3D" id="1.20.144.10">
    <property type="entry name" value="Phosphatidic acid phosphatase type 2/haloperoxidase"/>
    <property type="match status" value="2"/>
</dbReference>
<sequence>MKYHAVKQWISDRVELSSLIAALLVAASIWGFVSVAGEVIEGDTKGLDTEILLSLRNAADPSDPLGPRWAEEFGRDMTAFGGTGVLILVTLFAAGFLWMQGKRRSMMLVVTAIGSGFLMSQLLKYGFDRPRPSLVPHGSFVYTASFPSGHAMMSAVTYLTLAILVGRVQTQRRVRAFLIAVAVFLTVLVGVSRVYLGVHWPTDVLAGWTAGAAWAVGWWMVAKWLGSHGAVEPEAPEAETDDDLGEKPRRPRVPVS</sequence>
<dbReference type="Proteomes" id="UP001155220">
    <property type="component" value="Unassembled WGS sequence"/>
</dbReference>
<evidence type="ECO:0000256" key="2">
    <source>
        <dbReference type="SAM" id="Phobius"/>
    </source>
</evidence>
<dbReference type="CDD" id="cd03392">
    <property type="entry name" value="PAP2_like_2"/>
    <property type="match status" value="1"/>
</dbReference>
<keyword evidence="2" id="KW-1133">Transmembrane helix</keyword>
<keyword evidence="2" id="KW-0812">Transmembrane</keyword>
<evidence type="ECO:0000313" key="5">
    <source>
        <dbReference type="Proteomes" id="UP001155220"/>
    </source>
</evidence>
<protein>
    <submittedName>
        <fullName evidence="4">Phosphatase PAP2 family protein</fullName>
    </submittedName>
</protein>
<evidence type="ECO:0000256" key="1">
    <source>
        <dbReference type="SAM" id="MobiDB-lite"/>
    </source>
</evidence>
<dbReference type="PANTHER" id="PTHR14969">
    <property type="entry name" value="SPHINGOSINE-1-PHOSPHATE PHOSPHOHYDROLASE"/>
    <property type="match status" value="1"/>
</dbReference>
<dbReference type="Pfam" id="PF01569">
    <property type="entry name" value="PAP2"/>
    <property type="match status" value="1"/>
</dbReference>
<comment type="caution">
    <text evidence="4">The sequence shown here is derived from an EMBL/GenBank/DDBJ whole genome shotgun (WGS) entry which is preliminary data.</text>
</comment>
<organism evidence="4 5">
    <name type="scientific">Aurantimonas marianensis</name>
    <dbReference type="NCBI Taxonomy" id="2920428"/>
    <lineage>
        <taxon>Bacteria</taxon>
        <taxon>Pseudomonadati</taxon>
        <taxon>Pseudomonadota</taxon>
        <taxon>Alphaproteobacteria</taxon>
        <taxon>Hyphomicrobiales</taxon>
        <taxon>Aurantimonadaceae</taxon>
        <taxon>Aurantimonas</taxon>
    </lineage>
</organism>
<reference evidence="4" key="1">
    <citation type="submission" date="2022-03" db="EMBL/GenBank/DDBJ databases">
        <title>Aurantimonas Liuensis sp. Nov., isolated from the hadal seawater of the Mariana Trench.</title>
        <authorList>
            <person name="Liu R."/>
        </authorList>
    </citation>
    <scope>NUCLEOTIDE SEQUENCE</scope>
    <source>
        <strain evidence="4">LRZ36</strain>
    </source>
</reference>
<keyword evidence="5" id="KW-1185">Reference proteome</keyword>
<feature type="transmembrane region" description="Helical" evidence="2">
    <location>
        <begin position="204"/>
        <end position="221"/>
    </location>
</feature>